<dbReference type="InterPro" id="IPR011761">
    <property type="entry name" value="ATP-grasp"/>
</dbReference>
<keyword evidence="3" id="KW-0808">Transferase</keyword>
<evidence type="ECO:0000256" key="3">
    <source>
        <dbReference type="ARBA" id="ARBA00022679"/>
    </source>
</evidence>
<evidence type="ECO:0000313" key="10">
    <source>
        <dbReference type="Proteomes" id="UP000004162"/>
    </source>
</evidence>
<keyword evidence="2" id="KW-0436">Ligase</keyword>
<evidence type="ECO:0000313" key="9">
    <source>
        <dbReference type="EMBL" id="EAT58825.1"/>
    </source>
</evidence>
<evidence type="ECO:0000259" key="8">
    <source>
        <dbReference type="PROSITE" id="PS50975"/>
    </source>
</evidence>
<dbReference type="Gene3D" id="3.30.470.20">
    <property type="entry name" value="ATP-grasp fold, B domain"/>
    <property type="match status" value="1"/>
</dbReference>
<feature type="domain" description="Post-SET" evidence="7">
    <location>
        <begin position="444"/>
        <end position="460"/>
    </location>
</feature>
<keyword evidence="10" id="KW-1185">Reference proteome</keyword>
<dbReference type="PANTHER" id="PTHR23132">
    <property type="entry name" value="D-ALANINE--D-ALANINE LIGASE"/>
    <property type="match status" value="1"/>
</dbReference>
<dbReference type="PROSITE" id="PS50280">
    <property type="entry name" value="SET"/>
    <property type="match status" value="1"/>
</dbReference>
<proteinExistence type="inferred from homology"/>
<dbReference type="PROSITE" id="PS50868">
    <property type="entry name" value="POST_SET"/>
    <property type="match status" value="1"/>
</dbReference>
<dbReference type="InterPro" id="IPR003616">
    <property type="entry name" value="Post-SET_dom"/>
</dbReference>
<evidence type="ECO:0008006" key="11">
    <source>
        <dbReference type="Google" id="ProtNLM"/>
    </source>
</evidence>
<evidence type="ECO:0000256" key="4">
    <source>
        <dbReference type="ARBA" id="ARBA00022691"/>
    </source>
</evidence>
<sequence>MKLCVLYSSYEQSDSPTKDYDPMRGIKFWLEGHDVEMADIHKATAVQQVRSLIQQDFDLFINLCDGSFDSDCAGIEVVQTLEYFNAPFTGASSDFYDPTREDMKRVARSFGIDTPLHRFVVTEADIKEAAENLRFPLIVKHPNSYASIGMTKTSRTETPEAFKVEAERIVREFGEALVEEFVEGREFTVLVAENAEDAANPVAFPAVEFVFPEGESFKHFDLKWSDYEDMNCIPVEDPDLDRRLRTISAQLFTGLNGSGYGRCDIRMDGEGRLFMLEINPNCGVFYSPDDAGSADFILLNYPDGHQEFLRLLREAATKRCRNSLKNWKIKFDPKAAYGMYASRDIEPGELIEAFEEKEHVLVSLSYAEKHWDSRNLRWLRQYAYPITDEIWVMWSKNPRDWKPVNHSCNPNAWLENMNLVARRSIGAGEEITMDYATFCHSTMEEFSCECGEAECRHLITGNDVTQPFMQRYTGHVSDYVKTRIAARSL</sequence>
<dbReference type="AlphaFoldDB" id="Q0YR84"/>
<dbReference type="PROSITE" id="PS50975">
    <property type="entry name" value="ATP_GRASP"/>
    <property type="match status" value="1"/>
</dbReference>
<dbReference type="Gene3D" id="2.170.270.10">
    <property type="entry name" value="SET domain"/>
    <property type="match status" value="1"/>
</dbReference>
<gene>
    <name evidence="9" type="ORF">CferDRAFT_0799</name>
</gene>
<reference evidence="9 10" key="2">
    <citation type="submission" date="2006-07" db="EMBL/GenBank/DDBJ databases">
        <title>Sequencing of the draft genome and assembly of Chlorobium ferroxidans DSM 13031.</title>
        <authorList>
            <consortium name="US DOE Joint Genome Institute (JGI-PGF)"/>
            <person name="Copeland A."/>
            <person name="Lucas S."/>
            <person name="Lapidus A."/>
            <person name="Barry K."/>
            <person name="Glavina del Rio T."/>
            <person name="Dalin E."/>
            <person name="Tice H."/>
            <person name="Bruce D."/>
            <person name="Pitluck S."/>
            <person name="Richardson P."/>
        </authorList>
    </citation>
    <scope>NUCLEOTIDE SEQUENCE [LARGE SCALE GENOMIC DNA]</scope>
    <source>
        <strain evidence="9 10">DSM 13031</strain>
    </source>
</reference>
<evidence type="ECO:0000259" key="7">
    <source>
        <dbReference type="PROSITE" id="PS50868"/>
    </source>
</evidence>
<dbReference type="Proteomes" id="UP000004162">
    <property type="component" value="Unassembled WGS sequence"/>
</dbReference>
<organism evidence="9 10">
    <name type="scientific">Chlorobium ferrooxidans DSM 13031</name>
    <dbReference type="NCBI Taxonomy" id="377431"/>
    <lineage>
        <taxon>Bacteria</taxon>
        <taxon>Pseudomonadati</taxon>
        <taxon>Chlorobiota</taxon>
        <taxon>Chlorobiia</taxon>
        <taxon>Chlorobiales</taxon>
        <taxon>Chlorobiaceae</taxon>
        <taxon>Chlorobium/Pelodictyon group</taxon>
        <taxon>Chlorobium</taxon>
    </lineage>
</organism>
<dbReference type="InterPro" id="IPR011095">
    <property type="entry name" value="Dala_Dala_lig_C"/>
</dbReference>
<dbReference type="GO" id="GO:0016740">
    <property type="term" value="F:transferase activity"/>
    <property type="evidence" value="ECO:0007669"/>
    <property type="project" value="UniProtKB-KW"/>
</dbReference>
<dbReference type="SUPFAM" id="SSF56059">
    <property type="entry name" value="Glutathione synthetase ATP-binding domain-like"/>
    <property type="match status" value="1"/>
</dbReference>
<keyword evidence="5" id="KW-0067">ATP-binding</keyword>
<dbReference type="GO" id="GO:0046872">
    <property type="term" value="F:metal ion binding"/>
    <property type="evidence" value="ECO:0007669"/>
    <property type="project" value="InterPro"/>
</dbReference>
<keyword evidence="5" id="KW-0547">Nucleotide-binding</keyword>
<protein>
    <recommendedName>
        <fullName evidence="11">D-alanine--D-alanine ligase</fullName>
    </recommendedName>
</protein>
<name>Q0YR84_9CHLB</name>
<dbReference type="Pfam" id="PF07478">
    <property type="entry name" value="Dala_Dala_lig_C"/>
    <property type="match status" value="1"/>
</dbReference>
<dbReference type="GO" id="GO:0008716">
    <property type="term" value="F:D-alanine-D-alanine ligase activity"/>
    <property type="evidence" value="ECO:0007669"/>
    <property type="project" value="InterPro"/>
</dbReference>
<evidence type="ECO:0000259" key="6">
    <source>
        <dbReference type="PROSITE" id="PS50280"/>
    </source>
</evidence>
<dbReference type="RefSeq" id="WP_006366537.1">
    <property type="nucleotide sequence ID" value="NZ_AASE01000012.1"/>
</dbReference>
<comment type="caution">
    <text evidence="9">The sequence shown here is derived from an EMBL/GenBank/DDBJ whole genome shotgun (WGS) entry which is preliminary data.</text>
</comment>
<dbReference type="EMBL" id="AASE01000012">
    <property type="protein sequence ID" value="EAT58825.1"/>
    <property type="molecule type" value="Genomic_DNA"/>
</dbReference>
<keyword evidence="4" id="KW-0949">S-adenosyl-L-methionine</keyword>
<reference evidence="9 10" key="1">
    <citation type="submission" date="2006-07" db="EMBL/GenBank/DDBJ databases">
        <title>Annotation of the draft genome assembly of Chlorobium ferroxidans DSM 13031.</title>
        <authorList>
            <consortium name="US DOE Joint Genome Institute (JGI-ORNL)"/>
            <person name="Larimer F."/>
            <person name="Land M."/>
            <person name="Hauser L."/>
        </authorList>
    </citation>
    <scope>NUCLEOTIDE SEQUENCE [LARGE SCALE GENOMIC DNA]</scope>
    <source>
        <strain evidence="9 10">DSM 13031</strain>
    </source>
</reference>
<feature type="domain" description="SET" evidence="6">
    <location>
        <begin position="325"/>
        <end position="436"/>
    </location>
</feature>
<dbReference type="Pfam" id="PF00856">
    <property type="entry name" value="SET"/>
    <property type="match status" value="1"/>
</dbReference>
<evidence type="ECO:0000256" key="5">
    <source>
        <dbReference type="PROSITE-ProRule" id="PRU00409"/>
    </source>
</evidence>
<comment type="similarity">
    <text evidence="1">Belongs to the D-alanine--D-alanine ligase family.</text>
</comment>
<dbReference type="PANTHER" id="PTHR23132:SF23">
    <property type="entry name" value="D-ALANINE--D-ALANINE LIGASE B"/>
    <property type="match status" value="1"/>
</dbReference>
<dbReference type="GO" id="GO:0005524">
    <property type="term" value="F:ATP binding"/>
    <property type="evidence" value="ECO:0007669"/>
    <property type="project" value="UniProtKB-UniRule"/>
</dbReference>
<feature type="domain" description="ATP-grasp" evidence="8">
    <location>
        <begin position="104"/>
        <end position="310"/>
    </location>
</feature>
<dbReference type="InterPro" id="IPR001214">
    <property type="entry name" value="SET_dom"/>
</dbReference>
<evidence type="ECO:0000256" key="1">
    <source>
        <dbReference type="ARBA" id="ARBA00010871"/>
    </source>
</evidence>
<dbReference type="InterPro" id="IPR046341">
    <property type="entry name" value="SET_dom_sf"/>
</dbReference>
<evidence type="ECO:0000256" key="2">
    <source>
        <dbReference type="ARBA" id="ARBA00022598"/>
    </source>
</evidence>
<accession>Q0YR84</accession>
<dbReference type="SUPFAM" id="SSF82199">
    <property type="entry name" value="SET domain"/>
    <property type="match status" value="1"/>
</dbReference>